<dbReference type="InterPro" id="IPR036942">
    <property type="entry name" value="Beta-barrel_TonB_sf"/>
</dbReference>
<feature type="chain" id="PRO_5045146495" evidence="6">
    <location>
        <begin position="22"/>
        <end position="858"/>
    </location>
</feature>
<dbReference type="SUPFAM" id="SSF56935">
    <property type="entry name" value="Porins"/>
    <property type="match status" value="1"/>
</dbReference>
<evidence type="ECO:0000256" key="2">
    <source>
        <dbReference type="ARBA" id="ARBA00009810"/>
    </source>
</evidence>
<evidence type="ECO:0000259" key="7">
    <source>
        <dbReference type="Pfam" id="PF00593"/>
    </source>
</evidence>
<evidence type="ECO:0000256" key="5">
    <source>
        <dbReference type="RuleBase" id="RU003357"/>
    </source>
</evidence>
<evidence type="ECO:0000256" key="1">
    <source>
        <dbReference type="ARBA" id="ARBA00004442"/>
    </source>
</evidence>
<keyword evidence="4" id="KW-0998">Cell outer membrane</keyword>
<gene>
    <name evidence="9" type="ORF">HLB44_12155</name>
</gene>
<dbReference type="PANTHER" id="PTHR40980">
    <property type="entry name" value="PLUG DOMAIN-CONTAINING PROTEIN"/>
    <property type="match status" value="1"/>
</dbReference>
<evidence type="ECO:0000259" key="8">
    <source>
        <dbReference type="Pfam" id="PF07715"/>
    </source>
</evidence>
<organism evidence="9 10">
    <name type="scientific">Pseudaquabacterium terrae</name>
    <dbReference type="NCBI Taxonomy" id="2732868"/>
    <lineage>
        <taxon>Bacteria</taxon>
        <taxon>Pseudomonadati</taxon>
        <taxon>Pseudomonadota</taxon>
        <taxon>Betaproteobacteria</taxon>
        <taxon>Burkholderiales</taxon>
        <taxon>Sphaerotilaceae</taxon>
        <taxon>Pseudaquabacterium</taxon>
    </lineage>
</organism>
<feature type="signal peptide" evidence="6">
    <location>
        <begin position="1"/>
        <end position="21"/>
    </location>
</feature>
<keyword evidence="3 5" id="KW-0472">Membrane</keyword>
<protein>
    <submittedName>
        <fullName evidence="9">TonB-dependent receptor</fullName>
    </submittedName>
</protein>
<dbReference type="Pfam" id="PF00593">
    <property type="entry name" value="TonB_dep_Rec_b-barrel"/>
    <property type="match status" value="1"/>
</dbReference>
<comment type="similarity">
    <text evidence="2 5">Belongs to the TonB-dependent receptor family.</text>
</comment>
<evidence type="ECO:0000256" key="3">
    <source>
        <dbReference type="ARBA" id="ARBA00023136"/>
    </source>
</evidence>
<reference evidence="9 10" key="1">
    <citation type="submission" date="2020-05" db="EMBL/GenBank/DDBJ databases">
        <title>Aquincola sp. isolate from soil.</title>
        <authorList>
            <person name="Han J."/>
            <person name="Kim D.-U."/>
        </authorList>
    </citation>
    <scope>NUCLEOTIDE SEQUENCE [LARGE SCALE GENOMIC DNA]</scope>
    <source>
        <strain evidence="9 10">S2</strain>
    </source>
</reference>
<proteinExistence type="inferred from homology"/>
<dbReference type="InterPro" id="IPR012910">
    <property type="entry name" value="Plug_dom"/>
</dbReference>
<dbReference type="RefSeq" id="WP_173122829.1">
    <property type="nucleotide sequence ID" value="NZ_JABRWJ010000003.1"/>
</dbReference>
<dbReference type="Pfam" id="PF07715">
    <property type="entry name" value="Plug"/>
    <property type="match status" value="1"/>
</dbReference>
<dbReference type="InterPro" id="IPR000531">
    <property type="entry name" value="Beta-barrel_TonB"/>
</dbReference>
<dbReference type="PANTHER" id="PTHR40980:SF3">
    <property type="entry name" value="TONB-DEPENDENT RECEPTOR-LIKE BETA-BARREL DOMAIN-CONTAINING PROTEIN"/>
    <property type="match status" value="1"/>
</dbReference>
<keyword evidence="9" id="KW-0675">Receptor</keyword>
<evidence type="ECO:0000256" key="6">
    <source>
        <dbReference type="SAM" id="SignalP"/>
    </source>
</evidence>
<dbReference type="EMBL" id="JABRWJ010000003">
    <property type="protein sequence ID" value="NRF67740.1"/>
    <property type="molecule type" value="Genomic_DNA"/>
</dbReference>
<comment type="subcellular location">
    <subcellularLocation>
        <location evidence="1 5">Cell outer membrane</location>
    </subcellularLocation>
</comment>
<dbReference type="Proteomes" id="UP000737171">
    <property type="component" value="Unassembled WGS sequence"/>
</dbReference>
<comment type="caution">
    <text evidence="9">The sequence shown here is derived from an EMBL/GenBank/DDBJ whole genome shotgun (WGS) entry which is preliminary data.</text>
</comment>
<accession>A0ABX2EGH1</accession>
<keyword evidence="10" id="KW-1185">Reference proteome</keyword>
<feature type="domain" description="TonB-dependent receptor plug" evidence="8">
    <location>
        <begin position="60"/>
        <end position="153"/>
    </location>
</feature>
<name>A0ABX2EGH1_9BURK</name>
<feature type="domain" description="TonB-dependent receptor-like beta-barrel" evidence="7">
    <location>
        <begin position="377"/>
        <end position="825"/>
    </location>
</feature>
<dbReference type="InterPro" id="IPR037066">
    <property type="entry name" value="Plug_dom_sf"/>
</dbReference>
<dbReference type="Gene3D" id="2.40.170.20">
    <property type="entry name" value="TonB-dependent receptor, beta-barrel domain"/>
    <property type="match status" value="1"/>
</dbReference>
<keyword evidence="6" id="KW-0732">Signal</keyword>
<evidence type="ECO:0000313" key="9">
    <source>
        <dbReference type="EMBL" id="NRF67740.1"/>
    </source>
</evidence>
<evidence type="ECO:0000256" key="4">
    <source>
        <dbReference type="ARBA" id="ARBA00023237"/>
    </source>
</evidence>
<dbReference type="InterPro" id="IPR010104">
    <property type="entry name" value="TonB_rcpt_bac"/>
</dbReference>
<dbReference type="NCBIfam" id="TIGR01782">
    <property type="entry name" value="TonB-Xanth-Caul"/>
    <property type="match status" value="1"/>
</dbReference>
<evidence type="ECO:0000313" key="10">
    <source>
        <dbReference type="Proteomes" id="UP000737171"/>
    </source>
</evidence>
<keyword evidence="5" id="KW-0798">TonB box</keyword>
<sequence>MRRWPSPRRRRYRLLPALALAAVAPDGKTQEPAASVVVIGKRESLSAGLALKRQRDEVSDAIVADEIGKLPDFNLTEALQRITGVQATRDRGEGFGLTVRGLTQVETTLNGREIFTAGTGRTLDFADLPAEMIASATVFKSASAEQLEGGIGGLVDLRTRRPFDFPGAATVLSARAIHGDLVQRGEAQGSVLVSRRWPLGGGHQLGLLFNGSLQERAFREDSKGTGAPQLRRDLLPDRAVTVPGSTSETSSVGTRRRGAGTLIAQWRLPEGLELQAEAHLVEFHTRQDSQQINVAAGTGVEPGSVQLFDGSSDVRRITWLDAPVSVLSFARDTVDRLQQAAIGVRHSGPVLSWSADVSHTRSFNSLYFSGPGFGGRAARFTHDLSGSVPATRISGTDLLDPNALRYTLLAYRTRVFEGTLDAARVDLAWQRPDAWWQRFSAGLRSARREAGNTPGLIFADAPLNGPAAAATPARVQPNPYDDFMPGSTSIGRYLTGRLDGARDAQALREAFGITTPLPTSAAALSLWQIREHGDAGYVMGRFSADTLDGQLGLRLLHTRSSVSGSRTVQPSGRIEPLQLEHRTTDLLPSLNLRWAWRPELLLRLAASRTLTRPGFDQLSPSLSLLRNPITPSLNQGMAGNPELRPMRSKNLDLAIEHYAGPSSALHATLFAKRVDGFPATHSAPETHDGETYQVSRPRNSDAARIDGLELGGQHFFDRLPGAWRGLGVQANVTWIDSRTNDRLLGTGVPLQNLSRRSANLIGLYEHGPWSARLAWNRRSSFVSGTTSVVGLGVLANTTQGYGWLDASIGLRLTDKVSVALEGTNLLRTRRDAYFGVPTRPQASLLNDRQLGARVTLQL</sequence>
<dbReference type="Gene3D" id="2.170.130.10">
    <property type="entry name" value="TonB-dependent receptor, plug domain"/>
    <property type="match status" value="1"/>
</dbReference>